<dbReference type="Gene3D" id="2.60.40.150">
    <property type="entry name" value="C2 domain"/>
    <property type="match status" value="1"/>
</dbReference>
<dbReference type="InterPro" id="IPR035892">
    <property type="entry name" value="C2_domain_sf"/>
</dbReference>
<organism evidence="5 6">
    <name type="scientific">Rhodotorula taiwanensis</name>
    <dbReference type="NCBI Taxonomy" id="741276"/>
    <lineage>
        <taxon>Eukaryota</taxon>
        <taxon>Fungi</taxon>
        <taxon>Dikarya</taxon>
        <taxon>Basidiomycota</taxon>
        <taxon>Pucciniomycotina</taxon>
        <taxon>Microbotryomycetes</taxon>
        <taxon>Sporidiobolales</taxon>
        <taxon>Sporidiobolaceae</taxon>
        <taxon>Rhodotorula</taxon>
    </lineage>
</organism>
<feature type="compositionally biased region" description="Polar residues" evidence="1">
    <location>
        <begin position="241"/>
        <end position="260"/>
    </location>
</feature>
<feature type="domain" description="C2" evidence="2">
    <location>
        <begin position="912"/>
        <end position="1033"/>
    </location>
</feature>
<feature type="domain" description="MHD1" evidence="3">
    <location>
        <begin position="714"/>
        <end position="831"/>
    </location>
</feature>
<dbReference type="PROSITE" id="PS51259">
    <property type="entry name" value="MHD2"/>
    <property type="match status" value="1"/>
</dbReference>
<dbReference type="PANTHER" id="PTHR47263:SF1">
    <property type="entry name" value="C2 DOMAIN PROTEIN (AFU_ORTHOLOGUE AFUA_7G02350)"/>
    <property type="match status" value="1"/>
</dbReference>
<dbReference type="SMART" id="SM00239">
    <property type="entry name" value="C2"/>
    <property type="match status" value="1"/>
</dbReference>
<accession>A0A2S5B8G5</accession>
<reference evidence="5 6" key="1">
    <citation type="journal article" date="2018" name="Front. Microbiol.">
        <title>Prospects for Fungal Bioremediation of Acidic Radioactive Waste Sites: Characterization and Genome Sequence of Rhodotorula taiwanensis MD1149.</title>
        <authorList>
            <person name="Tkavc R."/>
            <person name="Matrosova V.Y."/>
            <person name="Grichenko O.E."/>
            <person name="Gostincar C."/>
            <person name="Volpe R.P."/>
            <person name="Klimenkova P."/>
            <person name="Gaidamakova E.K."/>
            <person name="Zhou C.E."/>
            <person name="Stewart B.J."/>
            <person name="Lyman M.G."/>
            <person name="Malfatti S.A."/>
            <person name="Rubinfeld B."/>
            <person name="Courtot M."/>
            <person name="Singh J."/>
            <person name="Dalgard C.L."/>
            <person name="Hamilton T."/>
            <person name="Frey K.G."/>
            <person name="Gunde-Cimerman N."/>
            <person name="Dugan L."/>
            <person name="Daly M.J."/>
        </authorList>
    </citation>
    <scope>NUCLEOTIDE SEQUENCE [LARGE SCALE GENOMIC DNA]</scope>
    <source>
        <strain evidence="5 6">MD1149</strain>
    </source>
</reference>
<evidence type="ECO:0008006" key="7">
    <source>
        <dbReference type="Google" id="ProtNLM"/>
    </source>
</evidence>
<protein>
    <recommendedName>
        <fullName evidence="7">C2 domain-containing protein</fullName>
    </recommendedName>
</protein>
<dbReference type="Gene3D" id="1.10.357.50">
    <property type="match status" value="1"/>
</dbReference>
<dbReference type="InterPro" id="IPR052811">
    <property type="entry name" value="Glucose_resp_signaling"/>
</dbReference>
<evidence type="ECO:0000259" key="3">
    <source>
        <dbReference type="PROSITE" id="PS51258"/>
    </source>
</evidence>
<feature type="domain" description="MHD2" evidence="4">
    <location>
        <begin position="1181"/>
        <end position="1297"/>
    </location>
</feature>
<dbReference type="STRING" id="741276.A0A2S5B8G5"/>
<feature type="region of interest" description="Disordered" evidence="1">
    <location>
        <begin position="235"/>
        <end position="269"/>
    </location>
</feature>
<name>A0A2S5B8G5_9BASI</name>
<dbReference type="EMBL" id="PJQD01000042">
    <property type="protein sequence ID" value="POY73068.1"/>
    <property type="molecule type" value="Genomic_DNA"/>
</dbReference>
<evidence type="ECO:0000313" key="5">
    <source>
        <dbReference type="EMBL" id="POY73068.1"/>
    </source>
</evidence>
<evidence type="ECO:0000259" key="2">
    <source>
        <dbReference type="PROSITE" id="PS50004"/>
    </source>
</evidence>
<dbReference type="InterPro" id="IPR014772">
    <property type="entry name" value="Munc13_dom-2"/>
</dbReference>
<dbReference type="SUPFAM" id="SSF49562">
    <property type="entry name" value="C2 domain (Calcium/lipid-binding domain, CaLB)"/>
    <property type="match status" value="1"/>
</dbReference>
<dbReference type="PANTHER" id="PTHR47263">
    <property type="entry name" value="ADENYLATE CYCLASE ACTIVATION PROTEIN GIT1"/>
    <property type="match status" value="1"/>
</dbReference>
<dbReference type="Pfam" id="PF00168">
    <property type="entry name" value="C2"/>
    <property type="match status" value="1"/>
</dbReference>
<proteinExistence type="predicted"/>
<dbReference type="PROSITE" id="PS50004">
    <property type="entry name" value="C2"/>
    <property type="match status" value="1"/>
</dbReference>
<evidence type="ECO:0000256" key="1">
    <source>
        <dbReference type="SAM" id="MobiDB-lite"/>
    </source>
</evidence>
<evidence type="ECO:0000313" key="6">
    <source>
        <dbReference type="Proteomes" id="UP000237144"/>
    </source>
</evidence>
<gene>
    <name evidence="5" type="ORF">BMF94_3906</name>
</gene>
<keyword evidence="6" id="KW-1185">Reference proteome</keyword>
<dbReference type="Pfam" id="PF06292">
    <property type="entry name" value="MUN"/>
    <property type="match status" value="1"/>
</dbReference>
<evidence type="ECO:0000259" key="4">
    <source>
        <dbReference type="PROSITE" id="PS51259"/>
    </source>
</evidence>
<dbReference type="InterPro" id="IPR014770">
    <property type="entry name" value="Munc13_1"/>
</dbReference>
<sequence>MTTRTSRSAASAVVDDHVVYLYALRIAVLDYNIQRASQGASSPTTATDARRPSASAAAAATDAGTAAASSLARPRLRTAVTGSMRPADGWTSALTSLGDVFKDSSSSTNKAARFPKDFVKALDLRMERIARGTDPAYSDPLFRQTVGAFYTTYAQPAFQKKVKENRQTEEIILMFVTTASGILKKRLEGDDWKPELNAQVGRFVSVIRDTLRTSSRQPTELLNRLDTYCAKLAEETPPPAQSSTVPVHSPALSASTSQPAYPSYAPGSGGTRDSVDLVSMAANLSLDDVPFVRALGSIFGKSEAEVRRDVAGLKRSCTEEAAFRDLKSIINAVAQLSVNGSGALPSSVSQHSGSSRFPFRPDDFESDDAFLAWRKQENDELQELLLEMTMRNPELVKSSAATLAPFPTSDLASKRSSRSSLVLVGPDGNMTYEDGDDRVSDASSLYTFVPPDPRYCYRRLYSLALEHDYALMSTLPPDQDVSLTILSPLHEQLLRECQVRWRVPQTTRAAVFASLIAGLYREQSVPEECAGEAIDLVRREEEKWRYWRWPTADRHQLFRALSTLFDTLLTRFFEIFQGILDMPFSTVIPLLHAVHADELYSSLVGAMLPATLAELETGMRKFIAMAFEEKMADADSQERHSDLDPWIEMLTWIRDEVRGYDRAFPERLCGHIDPPALFLSVSAPMLVRHIDQSQIALLAAAAQQQGAASDEDLLAMYHSVRELQEMFTAFCPGEPLDLDFSAWFDPFVRRWLATTDTQTSEWVNRAIAKDQFEPEETATHSSSIVDLIDSCKAPVDFITKLQWPNEYENAKFLTALSRTIAKSIEQYAHQLEAMFIDEMFPRKPEEALNQDVARPSAWLTKAKMVVQGDKKLEPFEFRPTSCVKLNNIQAARRLLDTIYNSLDADKVSRIVELNEPPPPPETETGPKRYLFTVKLVLCEDLSPPTGNPRTKKLDPFLILSDPEGNRVAKTRTLYETNDPRWDETLDISVRGDLWLRATIYHRNLVDHHDFIGCAYIHLDPKKFSDFLPQDIWYRLETRNRSPLEGRLLLRISMEGEKDDIRFYFGRAFRSLKRAEGDMVRTMVDKMSPFVRHYISHQNLRSLLKAGVYNLPDLDKVRGNLDKGVRNLNAYVRDALAASTNSSSPSLLIPPVEDPNAPTPITLERLEQRKKGKGPLTDLEIENAIGDLLDYFEATLPVLKESLTPDAWNLISMRLWKEILTTIEGLLVPPLSDRPTEMRPLSEKELDVVYKWLGFLVSFFHGGGEGVPLEDLRNTKYLELIEARMYYEWSVDDLMRASVEALQRQLKNRKDSIAVRRKTVLAQRNLGTIRERKKKKQETLVTSSGEMILRILRTRPGTSDFLATQIATMQRMSEPSRKAQR</sequence>
<dbReference type="Gene3D" id="1.20.58.1100">
    <property type="match status" value="1"/>
</dbReference>
<dbReference type="PROSITE" id="PS51258">
    <property type="entry name" value="MHD1"/>
    <property type="match status" value="1"/>
</dbReference>
<dbReference type="OrthoDB" id="2015333at2759"/>
<dbReference type="InterPro" id="IPR000008">
    <property type="entry name" value="C2_dom"/>
</dbReference>
<dbReference type="InterPro" id="IPR010439">
    <property type="entry name" value="MUN_dom"/>
</dbReference>
<dbReference type="Proteomes" id="UP000237144">
    <property type="component" value="Unassembled WGS sequence"/>
</dbReference>
<comment type="caution">
    <text evidence="5">The sequence shown here is derived from an EMBL/GenBank/DDBJ whole genome shotgun (WGS) entry which is preliminary data.</text>
</comment>